<keyword evidence="6" id="KW-0175">Coiled coil</keyword>
<dbReference type="Pfam" id="PF00550">
    <property type="entry name" value="PP-binding"/>
    <property type="match status" value="1"/>
</dbReference>
<dbReference type="InterPro" id="IPR025110">
    <property type="entry name" value="AMP-bd_C"/>
</dbReference>
<feature type="coiled-coil region" evidence="6">
    <location>
        <begin position="1364"/>
        <end position="1391"/>
    </location>
</feature>
<dbReference type="HOGENOM" id="CLU_000022_2_17_9"/>
<dbReference type="NCBIfam" id="TIGR01746">
    <property type="entry name" value="Thioester-redct"/>
    <property type="match status" value="1"/>
</dbReference>
<organism evidence="8 9">
    <name type="scientific">Syntrophobotulus glycolicus (strain DSM 8271 / FlGlyR)</name>
    <dbReference type="NCBI Taxonomy" id="645991"/>
    <lineage>
        <taxon>Bacteria</taxon>
        <taxon>Bacillati</taxon>
        <taxon>Bacillota</taxon>
        <taxon>Clostridia</taxon>
        <taxon>Eubacteriales</taxon>
        <taxon>Desulfitobacteriaceae</taxon>
        <taxon>Syntrophobotulus</taxon>
    </lineage>
</organism>
<reference evidence="9" key="2">
    <citation type="submission" date="2011-02" db="EMBL/GenBank/DDBJ databases">
        <title>The complete genome of Syntrophobotulus glycolicus DSM 8271.</title>
        <authorList>
            <person name="Lucas S."/>
            <person name="Copeland A."/>
            <person name="Lapidus A."/>
            <person name="Bruce D."/>
            <person name="Goodwin L."/>
            <person name="Pitluck S."/>
            <person name="Kyrpides N."/>
            <person name="Mavromatis K."/>
            <person name="Pagani I."/>
            <person name="Ivanova N."/>
            <person name="Mikhailova N."/>
            <person name="Chertkov O."/>
            <person name="Held B."/>
            <person name="Detter J.C."/>
            <person name="Tapia R."/>
            <person name="Han C."/>
            <person name="Land M."/>
            <person name="Hauser L."/>
            <person name="Markowitz V."/>
            <person name="Cheng J.-F."/>
            <person name="Hugenholtz P."/>
            <person name="Woyke T."/>
            <person name="Wu D."/>
            <person name="Spring S."/>
            <person name="Schroeder M."/>
            <person name="Brambilla E."/>
            <person name="Klenk H.-P."/>
            <person name="Eisen J.A."/>
        </authorList>
    </citation>
    <scope>NUCLEOTIDE SEQUENCE [LARGE SCALE GENOMIC DNA]</scope>
    <source>
        <strain evidence="9">DSM 8271 / FlGlyR</strain>
    </source>
</reference>
<keyword evidence="3" id="KW-0596">Phosphopantetheine</keyword>
<dbReference type="Gene3D" id="3.40.50.980">
    <property type="match status" value="2"/>
</dbReference>
<dbReference type="eggNOG" id="COG1020">
    <property type="taxonomic scope" value="Bacteria"/>
</dbReference>
<dbReference type="GO" id="GO:0016874">
    <property type="term" value="F:ligase activity"/>
    <property type="evidence" value="ECO:0007669"/>
    <property type="project" value="UniProtKB-KW"/>
</dbReference>
<dbReference type="InterPro" id="IPR036291">
    <property type="entry name" value="NAD(P)-bd_dom_sf"/>
</dbReference>
<dbReference type="Gene3D" id="1.10.1200.10">
    <property type="entry name" value="ACP-like"/>
    <property type="match status" value="1"/>
</dbReference>
<sequence>MNSPKEITATEKYHPLTHPQMSIWYSEKLFPQTSMGNIAATLRIFSNVDFGLLEQAINLYVKKNDAFRLRIAEIAGEPRQYISEYQYHQFELLDFKGNLEELFKWDEKQTSMPMDMIESDLFSYVLVKINDHDGGFFVKTHHLISDAWTMALMGNDVMGYYTALKNSEQISGESRPSFLDHLEREKKYQKSSRFQKDKAYWTEKFADWQEMTALKSRKTGRMVSTRARRKTLLIPQKLTAKIHEYCAQRGVSEFSLFLAAIAMYMNRVTDKEDLVFGTTLLNRSNAREKETAGMFANLAVPLRFQIKEEMNFDEFVEQITKELTEVFRHQKYPYDLILKEVRERRGTSDDLFDIVLTYQNSKFMKEQSLEKYITRWHFTGHQIESLIINLNDRENDGRLIIDYDYLVDMFYATEIEFMHSHVISLLWHALDNPVKKISRLEMLSEKEKQKILSKFNETEADFPADKTVQELFEEQVLRSPDNLAVVFREERLTYRELNEKSNQLARVLREKGVKADSIVGILFERSLEMIIAIFAVLKAGGAYLPIDPQYPQDRIKYLLEDGGLKILLTCLDGVSGRELGVEVIDLRDRTLFAGDASNPGKINAPADLAYVIYTSGSTGRPKGVMIEHRGLINRINWMQKKYPLDQGSTILQKTTYTFDVSVWELIWWSFVGAKVCLLEPGGEKDPLQIIKSVEKYRITTMHFVPSMLSSFLQFLEGYQNNEALESLKQVFASGEALTLQQAERFNRLLYSTNGTRLSNLYGPTEAAIDVTSFECSPKTELSSVPIGKPIDNIRLYILDRHLNLLPIGIPGELFIGGVGVSRGYVNKPELTEERFIPNPFVQGEKLYRTGDLVRWYAQGDIEYLGRIDHQIKIRGFRIELGEIENKLQAHPQIKENVVIGLEQQDKKYLCSYYVADEDIPSRELKRFLALSLPEYMVPAFYVRMEALPLSANGKIDRKNLPQPVVAGNQDAGEYAGPRNSLDQELVGLFCGALRIDRIGIDDSFFDLGGDSLAVMTVFAQVYDRNWGISAADFYTYPTIRELSDRIGRREKAGGTAGPDDIEVLEPRPEPENIRELEIEHVLLTGATGFLGAHLLSELIEGTESTVYCLVRAEDDQGAEKRLRENLNFYYRDKYQGLIGKRIIPVKGDISLKRLGFDREEYQRLGKRLDTIVHSAAVVKYFGHYREIEEINVDGTKEICHFACQFGIKLNHISTDAVTGNYLVENPVSCTYTENDFYVGQNYLGNIYVRSKFEAENLVFKAMKRGLKATVFRMGNLTGRYCDGHFQQNIGENAFYRAIRSMVRLGAVSHELLKEEIEFSPVDLSARAVIKIAQTEESDHRVFHIFNHHKIVMQDLVQVLLKKGIPMQNMNKQQMEKLLEDLEEESRNDILSGLMLYLNGTGEIACTVSIHVVSDISAGYLEKLDFQWPHVDQEYLFKIVNYIQRMNYLS</sequence>
<dbReference type="CDD" id="cd05235">
    <property type="entry name" value="SDR_e1"/>
    <property type="match status" value="1"/>
</dbReference>
<dbReference type="InterPro" id="IPR010071">
    <property type="entry name" value="AA_adenyl_dom"/>
</dbReference>
<dbReference type="Pfam" id="PF00668">
    <property type="entry name" value="Condensation"/>
    <property type="match status" value="1"/>
</dbReference>
<gene>
    <name evidence="8" type="ordered locus">Sgly_3165</name>
</gene>
<dbReference type="SUPFAM" id="SSF47336">
    <property type="entry name" value="ACP-like"/>
    <property type="match status" value="1"/>
</dbReference>
<comment type="cofactor">
    <cofactor evidence="1">
        <name>pantetheine 4'-phosphate</name>
        <dbReference type="ChEBI" id="CHEBI:47942"/>
    </cofactor>
</comment>
<dbReference type="RefSeq" id="WP_013626156.1">
    <property type="nucleotide sequence ID" value="NC_015172.1"/>
</dbReference>
<dbReference type="Gene3D" id="3.40.50.720">
    <property type="entry name" value="NAD(P)-binding Rossmann-like Domain"/>
    <property type="match status" value="1"/>
</dbReference>
<dbReference type="FunFam" id="3.40.50.980:FF:000002">
    <property type="entry name" value="Enterobactin synthetase component F"/>
    <property type="match status" value="1"/>
</dbReference>
<evidence type="ECO:0000256" key="6">
    <source>
        <dbReference type="SAM" id="Coils"/>
    </source>
</evidence>
<dbReference type="FunFam" id="3.30.300.30:FF:000010">
    <property type="entry name" value="Enterobactin synthetase component F"/>
    <property type="match status" value="1"/>
</dbReference>
<dbReference type="FunFam" id="3.40.50.980:FF:000001">
    <property type="entry name" value="Non-ribosomal peptide synthetase"/>
    <property type="match status" value="1"/>
</dbReference>
<evidence type="ECO:0000313" key="9">
    <source>
        <dbReference type="Proteomes" id="UP000007488"/>
    </source>
</evidence>
<dbReference type="OrthoDB" id="9778383at2"/>
<dbReference type="Gene3D" id="3.30.300.30">
    <property type="match status" value="1"/>
</dbReference>
<dbReference type="InterPro" id="IPR013120">
    <property type="entry name" value="FAR_NAD-bd"/>
</dbReference>
<proteinExistence type="inferred from homology"/>
<dbReference type="FunFam" id="3.40.50.12780:FF:000012">
    <property type="entry name" value="Non-ribosomal peptide synthetase"/>
    <property type="match status" value="1"/>
</dbReference>
<keyword evidence="5" id="KW-0436">Ligase</keyword>
<dbReference type="STRING" id="645991.Sgly_3165"/>
<keyword evidence="8" id="KW-0413">Isomerase</keyword>
<dbReference type="PANTHER" id="PTHR44845:SF6">
    <property type="entry name" value="BETA-ALANINE-ACTIVATING ENZYME"/>
    <property type="match status" value="1"/>
</dbReference>
<evidence type="ECO:0000256" key="4">
    <source>
        <dbReference type="ARBA" id="ARBA00022553"/>
    </source>
</evidence>
<dbReference type="PROSITE" id="PS50075">
    <property type="entry name" value="CARRIER"/>
    <property type="match status" value="1"/>
</dbReference>
<dbReference type="GO" id="GO:0043041">
    <property type="term" value="P:amino acid activation for nonribosomal peptide biosynthetic process"/>
    <property type="evidence" value="ECO:0007669"/>
    <property type="project" value="UniProtKB-ARBA"/>
</dbReference>
<dbReference type="InterPro" id="IPR020845">
    <property type="entry name" value="AMP-binding_CS"/>
</dbReference>
<dbReference type="InterPro" id="IPR036736">
    <property type="entry name" value="ACP-like_sf"/>
</dbReference>
<evidence type="ECO:0000259" key="7">
    <source>
        <dbReference type="PROSITE" id="PS50075"/>
    </source>
</evidence>
<dbReference type="GO" id="GO:0044550">
    <property type="term" value="P:secondary metabolite biosynthetic process"/>
    <property type="evidence" value="ECO:0007669"/>
    <property type="project" value="UniProtKB-ARBA"/>
</dbReference>
<dbReference type="InterPro" id="IPR023213">
    <property type="entry name" value="CAT-like_dom_sf"/>
</dbReference>
<dbReference type="KEGG" id="sgy:Sgly_3165"/>
<dbReference type="InterPro" id="IPR010080">
    <property type="entry name" value="Thioester_reductase-like_dom"/>
</dbReference>
<dbReference type="InterPro" id="IPR009081">
    <property type="entry name" value="PP-bd_ACP"/>
</dbReference>
<dbReference type="InterPro" id="IPR000873">
    <property type="entry name" value="AMP-dep_synth/lig_dom"/>
</dbReference>
<evidence type="ECO:0000256" key="2">
    <source>
        <dbReference type="ARBA" id="ARBA00006432"/>
    </source>
</evidence>
<dbReference type="PROSITE" id="PS00455">
    <property type="entry name" value="AMP_BINDING"/>
    <property type="match status" value="1"/>
</dbReference>
<dbReference type="GO" id="GO:0047462">
    <property type="term" value="F:phenylalanine racemase (ATP-hydrolyzing) activity"/>
    <property type="evidence" value="ECO:0007669"/>
    <property type="project" value="UniProtKB-EC"/>
</dbReference>
<dbReference type="Pfam" id="PF07993">
    <property type="entry name" value="NAD_binding_4"/>
    <property type="match status" value="1"/>
</dbReference>
<evidence type="ECO:0000256" key="5">
    <source>
        <dbReference type="ARBA" id="ARBA00022598"/>
    </source>
</evidence>
<dbReference type="FunFam" id="2.30.38.10:FF:000001">
    <property type="entry name" value="Non-ribosomal peptide synthetase PvdI"/>
    <property type="match status" value="1"/>
</dbReference>
<evidence type="ECO:0000256" key="3">
    <source>
        <dbReference type="ARBA" id="ARBA00022450"/>
    </source>
</evidence>
<dbReference type="Gene3D" id="3.30.559.30">
    <property type="entry name" value="Nonribosomal peptide synthetase, condensation domain"/>
    <property type="match status" value="1"/>
</dbReference>
<dbReference type="SUPFAM" id="SSF51735">
    <property type="entry name" value="NAD(P)-binding Rossmann-fold domains"/>
    <property type="match status" value="1"/>
</dbReference>
<dbReference type="SUPFAM" id="SSF56801">
    <property type="entry name" value="Acetyl-CoA synthetase-like"/>
    <property type="match status" value="1"/>
</dbReference>
<dbReference type="Pfam" id="PF13193">
    <property type="entry name" value="AMP-binding_C"/>
    <property type="match status" value="1"/>
</dbReference>
<feature type="domain" description="Carrier" evidence="7">
    <location>
        <begin position="976"/>
        <end position="1050"/>
    </location>
</feature>
<dbReference type="InterPro" id="IPR045851">
    <property type="entry name" value="AMP-bd_C_sf"/>
</dbReference>
<keyword evidence="4" id="KW-0597">Phosphoprotein</keyword>
<reference evidence="8 9" key="1">
    <citation type="journal article" date="2011" name="Stand. Genomic Sci.">
        <title>Complete genome sequence of Syntrophobotulus glycolicus type strain (FlGlyR).</title>
        <authorList>
            <person name="Han C."/>
            <person name="Mwirichia R."/>
            <person name="Chertkov O."/>
            <person name="Held B."/>
            <person name="Lapidus A."/>
            <person name="Nolan M."/>
            <person name="Lucas S."/>
            <person name="Hammon N."/>
            <person name="Deshpande S."/>
            <person name="Cheng J.F."/>
            <person name="Tapia R."/>
            <person name="Goodwin L."/>
            <person name="Pitluck S."/>
            <person name="Huntemann M."/>
            <person name="Liolios K."/>
            <person name="Ivanova N."/>
            <person name="Pagani I."/>
            <person name="Mavromatis K."/>
            <person name="Ovchinikova G."/>
            <person name="Pati A."/>
            <person name="Chen A."/>
            <person name="Palaniappan K."/>
            <person name="Land M."/>
            <person name="Hauser L."/>
            <person name="Brambilla E.M."/>
            <person name="Rohde M."/>
            <person name="Spring S."/>
            <person name="Sikorski J."/>
            <person name="Goker M."/>
            <person name="Woyke T."/>
            <person name="Bristow J."/>
            <person name="Eisen J.A."/>
            <person name="Markowitz V."/>
            <person name="Hugenholtz P."/>
            <person name="Kyrpides N.C."/>
            <person name="Klenk H.P."/>
            <person name="Detter J.C."/>
        </authorList>
    </citation>
    <scope>NUCLEOTIDE SEQUENCE [LARGE SCALE GENOMIC DNA]</scope>
    <source>
        <strain evidence="9">DSM 8271 / FlGlyR</strain>
    </source>
</reference>
<evidence type="ECO:0000313" key="8">
    <source>
        <dbReference type="EMBL" id="ADY57431.1"/>
    </source>
</evidence>
<dbReference type="InterPro" id="IPR020459">
    <property type="entry name" value="AMP-binding"/>
</dbReference>
<evidence type="ECO:0000256" key="1">
    <source>
        <dbReference type="ARBA" id="ARBA00001957"/>
    </source>
</evidence>
<accession>F0T1K7</accession>
<dbReference type="Gene3D" id="3.30.559.10">
    <property type="entry name" value="Chloramphenicol acetyltransferase-like domain"/>
    <property type="match status" value="1"/>
</dbReference>
<dbReference type="NCBIfam" id="TIGR01733">
    <property type="entry name" value="AA-adenyl-dom"/>
    <property type="match status" value="1"/>
</dbReference>
<dbReference type="InterPro" id="IPR001242">
    <property type="entry name" value="Condensation_dom"/>
</dbReference>
<keyword evidence="9" id="KW-1185">Reference proteome</keyword>
<dbReference type="CDD" id="cd05930">
    <property type="entry name" value="A_NRPS"/>
    <property type="match status" value="1"/>
</dbReference>
<dbReference type="PRINTS" id="PR00154">
    <property type="entry name" value="AMPBINDING"/>
</dbReference>
<dbReference type="Proteomes" id="UP000007488">
    <property type="component" value="Chromosome"/>
</dbReference>
<dbReference type="eggNOG" id="COG3320">
    <property type="taxonomic scope" value="Bacteria"/>
</dbReference>
<dbReference type="Pfam" id="PF00501">
    <property type="entry name" value="AMP-binding"/>
    <property type="match status" value="1"/>
</dbReference>
<dbReference type="Gene3D" id="2.30.38.10">
    <property type="entry name" value="Luciferase, Domain 3"/>
    <property type="match status" value="1"/>
</dbReference>
<dbReference type="GO" id="GO:0008610">
    <property type="term" value="P:lipid biosynthetic process"/>
    <property type="evidence" value="ECO:0007669"/>
    <property type="project" value="UniProtKB-ARBA"/>
</dbReference>
<dbReference type="EC" id="5.1.1.11" evidence="8"/>
<dbReference type="PANTHER" id="PTHR44845">
    <property type="entry name" value="CARRIER DOMAIN-CONTAINING PROTEIN"/>
    <property type="match status" value="1"/>
</dbReference>
<protein>
    <submittedName>
        <fullName evidence="8">Amino acid adenylation domain protein</fullName>
        <ecNumber evidence="8">5.1.1.11</ecNumber>
    </submittedName>
</protein>
<name>F0T1K7_SYNGF</name>
<comment type="similarity">
    <text evidence="2">Belongs to the ATP-dependent AMP-binding enzyme family.</text>
</comment>
<dbReference type="SUPFAM" id="SSF52777">
    <property type="entry name" value="CoA-dependent acyltransferases"/>
    <property type="match status" value="2"/>
</dbReference>
<dbReference type="EMBL" id="CP002547">
    <property type="protein sequence ID" value="ADY57431.1"/>
    <property type="molecule type" value="Genomic_DNA"/>
</dbReference>